<evidence type="ECO:0000313" key="1">
    <source>
        <dbReference type="EMBL" id="AVQ00291.1"/>
    </source>
</evidence>
<name>A0A2P1PZM3_9GAMM</name>
<accession>A0A2P1PZM3</accession>
<gene>
    <name evidence="1" type="ORF">C7S18_23630</name>
</gene>
<dbReference type="KEGG" id="xba:C7S18_23630"/>
<dbReference type="Proteomes" id="UP000241074">
    <property type="component" value="Plasmid unnamed"/>
</dbReference>
<protein>
    <submittedName>
        <fullName evidence="1">Uncharacterized protein</fullName>
    </submittedName>
</protein>
<keyword evidence="2" id="KW-1185">Reference proteome</keyword>
<dbReference type="EMBL" id="CP027861">
    <property type="protein sequence ID" value="AVQ00291.1"/>
    <property type="molecule type" value="Genomic_DNA"/>
</dbReference>
<proteinExistence type="predicted"/>
<sequence>MGKTRAELNTPSDLATAITRCAGHVAALVSKELDALVRTARTLQEQYESRRTAEETRWQHMVLAIKTGPSLVLQWSRRRRIRRTATGRAWWWDTMPYDAKRRCCPIRALTANQPPEIAALIISTESAATEIRKNWQLVTRLRITATALMRLGQLAPAESPWLHLTGKNGSTILAQDHMQDPDSFATTVLMFVAALQDQLLRNGDALSQYVENNRSNKGYRLRSNRRGNSLDLAWYHGPAASRTTVTRRKNANITRLIATNSEDANLIRECEAAATVIRRAWAMCGQLIARAKEIEKLTKACAPRKLGEIAMGGLGGNPEAPPRSSK</sequence>
<dbReference type="AlphaFoldDB" id="A0A2P1PZM3"/>
<reference evidence="1 2" key="2">
    <citation type="submission" date="2018-03" db="EMBL/GenBank/DDBJ databases">
        <authorList>
            <person name="Keele B.F."/>
        </authorList>
    </citation>
    <scope>NUCLEOTIDE SEQUENCE [LARGE SCALE GENOMIC DNA]</scope>
    <source>
        <strain evidence="1 2">D13</strain>
        <plasmid evidence="2">Plasmid unnamed</plasmid>
    </source>
</reference>
<geneLocation type="plasmid" evidence="1">
    <name>unnamed</name>
</geneLocation>
<organism evidence="1 2">
    <name type="scientific">Ahniella affigens</name>
    <dbReference type="NCBI Taxonomy" id="2021234"/>
    <lineage>
        <taxon>Bacteria</taxon>
        <taxon>Pseudomonadati</taxon>
        <taxon>Pseudomonadota</taxon>
        <taxon>Gammaproteobacteria</taxon>
        <taxon>Lysobacterales</taxon>
        <taxon>Rhodanobacteraceae</taxon>
        <taxon>Ahniella</taxon>
    </lineage>
</organism>
<evidence type="ECO:0000313" key="2">
    <source>
        <dbReference type="Proteomes" id="UP000241074"/>
    </source>
</evidence>
<reference evidence="1 2" key="1">
    <citation type="submission" date="2018-03" db="EMBL/GenBank/DDBJ databases">
        <title>Ahniella affigens gen. nov., sp. nov., a gammaproteobacterium isolated from sandy soil near a stream.</title>
        <authorList>
            <person name="Ko Y."/>
            <person name="Kim J.-H."/>
        </authorList>
    </citation>
    <scope>NUCLEOTIDE SEQUENCE [LARGE SCALE GENOMIC DNA]</scope>
    <source>
        <strain evidence="1 2">D13</strain>
        <plasmid evidence="2">Plasmid unnamed</plasmid>
    </source>
</reference>
<keyword evidence="1" id="KW-0614">Plasmid</keyword>